<dbReference type="STRING" id="123822.B0188_04610"/>
<dbReference type="EMBL" id="MUYB01000016">
    <property type="protein sequence ID" value="OOS05093.1"/>
    <property type="molecule type" value="Genomic_DNA"/>
</dbReference>
<feature type="transmembrane region" description="Helical" evidence="1">
    <location>
        <begin position="9"/>
        <end position="30"/>
    </location>
</feature>
<protein>
    <submittedName>
        <fullName evidence="2">Uncharacterized protein</fullName>
    </submittedName>
</protein>
<dbReference type="Proteomes" id="UP000190023">
    <property type="component" value="Unassembled WGS sequence"/>
</dbReference>
<accession>A0A1T0B4H3</accession>
<evidence type="ECO:0000256" key="1">
    <source>
        <dbReference type="SAM" id="Phobius"/>
    </source>
</evidence>
<proteinExistence type="predicted"/>
<keyword evidence="1" id="KW-0472">Membrane</keyword>
<name>A0A1T0B4H3_9PAST</name>
<keyword evidence="3" id="KW-1185">Reference proteome</keyword>
<gene>
    <name evidence="2" type="ORF">B0188_04610</name>
</gene>
<evidence type="ECO:0000313" key="2">
    <source>
        <dbReference type="EMBL" id="OOS05093.1"/>
    </source>
</evidence>
<dbReference type="AlphaFoldDB" id="A0A1T0B4H3"/>
<keyword evidence="1" id="KW-1133">Transmembrane helix</keyword>
<organism evidence="2 3">
    <name type="scientific">[Haemophilus] felis</name>
    <dbReference type="NCBI Taxonomy" id="123822"/>
    <lineage>
        <taxon>Bacteria</taxon>
        <taxon>Pseudomonadati</taxon>
        <taxon>Pseudomonadota</taxon>
        <taxon>Gammaproteobacteria</taxon>
        <taxon>Pasteurellales</taxon>
        <taxon>Pasteurellaceae</taxon>
    </lineage>
</organism>
<evidence type="ECO:0000313" key="3">
    <source>
        <dbReference type="Proteomes" id="UP000190023"/>
    </source>
</evidence>
<reference evidence="2 3" key="1">
    <citation type="submission" date="2017-02" db="EMBL/GenBank/DDBJ databases">
        <title>Draft genome sequence of Haemophilus felis CCUG 31170 type strain.</title>
        <authorList>
            <person name="Engstrom-Jakobsson H."/>
            <person name="Salva-Serra F."/>
            <person name="Thorell K."/>
            <person name="Gonzales-Siles L."/>
            <person name="Karlsson R."/>
            <person name="Boulund F."/>
            <person name="Engstrand L."/>
            <person name="Kristiansson E."/>
            <person name="Moore E."/>
        </authorList>
    </citation>
    <scope>NUCLEOTIDE SEQUENCE [LARGE SCALE GENOMIC DNA]</scope>
    <source>
        <strain evidence="2 3">CCUG 31170</strain>
    </source>
</reference>
<keyword evidence="1" id="KW-0812">Transmembrane</keyword>
<sequence>MIIKVIYSFLYSGLMFAITLTSLISFFVFLDYIKYGSFNYEIVVKTFKVSFFLGILIAAPYLVKQIINSKDR</sequence>
<comment type="caution">
    <text evidence="2">The sequence shown here is derived from an EMBL/GenBank/DDBJ whole genome shotgun (WGS) entry which is preliminary data.</text>
</comment>
<feature type="transmembrane region" description="Helical" evidence="1">
    <location>
        <begin position="42"/>
        <end position="63"/>
    </location>
</feature>